<proteinExistence type="predicted"/>
<accession>A0A1Q9EYS9</accession>
<evidence type="ECO:0000313" key="3">
    <source>
        <dbReference type="Proteomes" id="UP000186817"/>
    </source>
</evidence>
<sequence length="137" mass="14319">MQPAPAISDKVGQRGPSRRRRCLGSKGNETKCKSPSHAEASCGTGTSTSTGGGARGAKDRGCGPRGHGGRWRHSGQACGHRMGVRGRQAEAQSSMVKSTQGVLRKPHLQGGRTWLAEACAEQGRSQLAVSLLVSMRA</sequence>
<comment type="caution">
    <text evidence="2">The sequence shown here is derived from an EMBL/GenBank/DDBJ whole genome shotgun (WGS) entry which is preliminary data.</text>
</comment>
<reference evidence="2 3" key="1">
    <citation type="submission" date="2016-02" db="EMBL/GenBank/DDBJ databases">
        <title>Genome analysis of coral dinoflagellate symbionts highlights evolutionary adaptations to a symbiotic lifestyle.</title>
        <authorList>
            <person name="Aranda M."/>
            <person name="Li Y."/>
            <person name="Liew Y.J."/>
            <person name="Baumgarten S."/>
            <person name="Simakov O."/>
            <person name="Wilson M."/>
            <person name="Piel J."/>
            <person name="Ashoor H."/>
            <person name="Bougouffa S."/>
            <person name="Bajic V.B."/>
            <person name="Ryu T."/>
            <person name="Ravasi T."/>
            <person name="Bayer T."/>
            <person name="Micklem G."/>
            <person name="Kim H."/>
            <person name="Bhak J."/>
            <person name="Lajeunesse T.C."/>
            <person name="Voolstra C.R."/>
        </authorList>
    </citation>
    <scope>NUCLEOTIDE SEQUENCE [LARGE SCALE GENOMIC DNA]</scope>
    <source>
        <strain evidence="2 3">CCMP2467</strain>
    </source>
</reference>
<gene>
    <name evidence="2" type="ORF">AK812_SmicGene3518</name>
</gene>
<dbReference type="EMBL" id="LSRX01000041">
    <property type="protein sequence ID" value="OLQ12569.1"/>
    <property type="molecule type" value="Genomic_DNA"/>
</dbReference>
<keyword evidence="3" id="KW-1185">Reference proteome</keyword>
<feature type="region of interest" description="Disordered" evidence="1">
    <location>
        <begin position="1"/>
        <end position="78"/>
    </location>
</feature>
<dbReference type="AlphaFoldDB" id="A0A1Q9EYS9"/>
<evidence type="ECO:0000256" key="1">
    <source>
        <dbReference type="SAM" id="MobiDB-lite"/>
    </source>
</evidence>
<name>A0A1Q9EYS9_SYMMI</name>
<protein>
    <submittedName>
        <fullName evidence="2">Uncharacterized protein</fullName>
    </submittedName>
</protein>
<evidence type="ECO:0000313" key="2">
    <source>
        <dbReference type="EMBL" id="OLQ12569.1"/>
    </source>
</evidence>
<dbReference type="Proteomes" id="UP000186817">
    <property type="component" value="Unassembled WGS sequence"/>
</dbReference>
<organism evidence="2 3">
    <name type="scientific">Symbiodinium microadriaticum</name>
    <name type="common">Dinoflagellate</name>
    <name type="synonym">Zooxanthella microadriatica</name>
    <dbReference type="NCBI Taxonomy" id="2951"/>
    <lineage>
        <taxon>Eukaryota</taxon>
        <taxon>Sar</taxon>
        <taxon>Alveolata</taxon>
        <taxon>Dinophyceae</taxon>
        <taxon>Suessiales</taxon>
        <taxon>Symbiodiniaceae</taxon>
        <taxon>Symbiodinium</taxon>
    </lineage>
</organism>